<proteinExistence type="predicted"/>
<protein>
    <submittedName>
        <fullName evidence="1">Uncharacterized protein</fullName>
    </submittedName>
</protein>
<gene>
    <name evidence="1" type="ORF">S01H1_61971</name>
</gene>
<evidence type="ECO:0000313" key="1">
    <source>
        <dbReference type="EMBL" id="GAG38312.1"/>
    </source>
</evidence>
<organism evidence="1">
    <name type="scientific">marine sediment metagenome</name>
    <dbReference type="NCBI Taxonomy" id="412755"/>
    <lineage>
        <taxon>unclassified sequences</taxon>
        <taxon>metagenomes</taxon>
        <taxon>ecological metagenomes</taxon>
    </lineage>
</organism>
<reference evidence="1" key="1">
    <citation type="journal article" date="2014" name="Front. Microbiol.">
        <title>High frequency of phylogenetically diverse reductive dehalogenase-homologous genes in deep subseafloor sedimentary metagenomes.</title>
        <authorList>
            <person name="Kawai M."/>
            <person name="Futagami T."/>
            <person name="Toyoda A."/>
            <person name="Takaki Y."/>
            <person name="Nishi S."/>
            <person name="Hori S."/>
            <person name="Arai W."/>
            <person name="Tsubouchi T."/>
            <person name="Morono Y."/>
            <person name="Uchiyama I."/>
            <person name="Ito T."/>
            <person name="Fujiyama A."/>
            <person name="Inagaki F."/>
            <person name="Takami H."/>
        </authorList>
    </citation>
    <scope>NUCLEOTIDE SEQUENCE</scope>
    <source>
        <strain evidence="1">Expedition CK06-06</strain>
    </source>
</reference>
<comment type="caution">
    <text evidence="1">The sequence shown here is derived from an EMBL/GenBank/DDBJ whole genome shotgun (WGS) entry which is preliminary data.</text>
</comment>
<accession>X0XSK7</accession>
<dbReference type="EMBL" id="BARS01040674">
    <property type="protein sequence ID" value="GAG38312.1"/>
    <property type="molecule type" value="Genomic_DNA"/>
</dbReference>
<name>X0XSK7_9ZZZZ</name>
<dbReference type="AlphaFoldDB" id="X0XSK7"/>
<sequence>MELNRQHCFNVLSIPAEKIFKIERVKVELPSYSRLLDSHICPTWARR</sequence>